<accession>A0AB34IDG4</accession>
<dbReference type="InterPro" id="IPR008775">
    <property type="entry name" value="Phytyl_CoA_dOase-like"/>
</dbReference>
<keyword evidence="4" id="KW-1185">Reference proteome</keyword>
<dbReference type="EMBL" id="JBGBPQ010000028">
    <property type="protein sequence ID" value="KAL1496646.1"/>
    <property type="molecule type" value="Genomic_DNA"/>
</dbReference>
<name>A0AB34IDG4_PRYPA</name>
<evidence type="ECO:0000256" key="2">
    <source>
        <dbReference type="SAM" id="MobiDB-lite"/>
    </source>
</evidence>
<comment type="caution">
    <text evidence="3">The sequence shown here is derived from an EMBL/GenBank/DDBJ whole genome shotgun (WGS) entry which is preliminary data.</text>
</comment>
<dbReference type="Gene3D" id="2.60.120.620">
    <property type="entry name" value="q2cbj1_9rhob like domain"/>
    <property type="match status" value="1"/>
</dbReference>
<dbReference type="SUPFAM" id="SSF51197">
    <property type="entry name" value="Clavaminate synthase-like"/>
    <property type="match status" value="1"/>
</dbReference>
<protein>
    <recommendedName>
        <fullName evidence="5">Phytanoyl-CoA dioxygenase</fullName>
    </recommendedName>
</protein>
<organism evidence="3 4">
    <name type="scientific">Prymnesium parvum</name>
    <name type="common">Toxic golden alga</name>
    <dbReference type="NCBI Taxonomy" id="97485"/>
    <lineage>
        <taxon>Eukaryota</taxon>
        <taxon>Haptista</taxon>
        <taxon>Haptophyta</taxon>
        <taxon>Prymnesiophyceae</taxon>
        <taxon>Prymnesiales</taxon>
        <taxon>Prymnesiaceae</taxon>
        <taxon>Prymnesium</taxon>
    </lineage>
</organism>
<evidence type="ECO:0008006" key="5">
    <source>
        <dbReference type="Google" id="ProtNLM"/>
    </source>
</evidence>
<reference evidence="3 4" key="1">
    <citation type="journal article" date="2024" name="Science">
        <title>Giant polyketide synthase enzymes in the biosynthesis of giant marine polyether toxins.</title>
        <authorList>
            <person name="Fallon T.R."/>
            <person name="Shende V.V."/>
            <person name="Wierzbicki I.H."/>
            <person name="Pendleton A.L."/>
            <person name="Watervoot N.F."/>
            <person name="Auber R.P."/>
            <person name="Gonzalez D.J."/>
            <person name="Wisecaver J.H."/>
            <person name="Moore B.S."/>
        </authorList>
    </citation>
    <scope>NUCLEOTIDE SEQUENCE [LARGE SCALE GENOMIC DNA]</scope>
    <source>
        <strain evidence="3 4">12B1</strain>
    </source>
</reference>
<evidence type="ECO:0000313" key="3">
    <source>
        <dbReference type="EMBL" id="KAL1496646.1"/>
    </source>
</evidence>
<gene>
    <name evidence="3" type="ORF">AB1Y20_014247</name>
</gene>
<dbReference type="AlphaFoldDB" id="A0AB34IDG4"/>
<dbReference type="Proteomes" id="UP001515480">
    <property type="component" value="Unassembled WGS sequence"/>
</dbReference>
<dbReference type="Pfam" id="PF05721">
    <property type="entry name" value="PhyH"/>
    <property type="match status" value="1"/>
</dbReference>
<sequence length="324" mass="35611">MLAVGAAQLLEFERSGHTTTRGLLPRDDVVALRRSVDRVYAEREVEALRQKARVLLGDEQQRQIEHSAGAAEGAVKDALRRSIDGLPDGAVPFLQLFNLWRDSPAVAELWRSPHLAGTAARLLGVARVRLYQDAFFLKRPGDGPTHWHSDLAMAPLDTNSFVTCWLPLHDIAAPEDGGSALVFASGSHRDVALHFWHGDPGCPVDGSDRGYPIRQGGALRMGDATWHHGWVLHSAGPNELLAPRRAIAVSFFADGARRLKAAKRTQDDEDAESCEAWVRDVGEGRPARHKYLPIVWPPTGEISGTNLQPKIARGRQPGRGRSRR</sequence>
<proteinExistence type="predicted"/>
<comment type="cofactor">
    <cofactor evidence="1">
        <name>Fe cation</name>
        <dbReference type="ChEBI" id="CHEBI:24875"/>
    </cofactor>
</comment>
<evidence type="ECO:0000256" key="1">
    <source>
        <dbReference type="ARBA" id="ARBA00001962"/>
    </source>
</evidence>
<evidence type="ECO:0000313" key="4">
    <source>
        <dbReference type="Proteomes" id="UP001515480"/>
    </source>
</evidence>
<feature type="compositionally biased region" description="Basic residues" evidence="2">
    <location>
        <begin position="312"/>
        <end position="324"/>
    </location>
</feature>
<dbReference type="PANTHER" id="PTHR20883:SF49">
    <property type="entry name" value="PHYTANOYL-COA DIOXYGENASE"/>
    <property type="match status" value="1"/>
</dbReference>
<feature type="region of interest" description="Disordered" evidence="2">
    <location>
        <begin position="298"/>
        <end position="324"/>
    </location>
</feature>
<dbReference type="PANTHER" id="PTHR20883">
    <property type="entry name" value="PHYTANOYL-COA DIOXYGENASE DOMAIN CONTAINING 1"/>
    <property type="match status" value="1"/>
</dbReference>